<sequence length="63" mass="8053">MPHRFASKKQKYRRRRYFFFPLRNIVKYKWHVVLHPQFSHVDTKRIKTNYYKLSFHFHTARLT</sequence>
<dbReference type="Proteomes" id="UP000076858">
    <property type="component" value="Unassembled WGS sequence"/>
</dbReference>
<keyword evidence="2" id="KW-1185">Reference proteome</keyword>
<organism evidence="1 2">
    <name type="scientific">Daphnia magna</name>
    <dbReference type="NCBI Taxonomy" id="35525"/>
    <lineage>
        <taxon>Eukaryota</taxon>
        <taxon>Metazoa</taxon>
        <taxon>Ecdysozoa</taxon>
        <taxon>Arthropoda</taxon>
        <taxon>Crustacea</taxon>
        <taxon>Branchiopoda</taxon>
        <taxon>Diplostraca</taxon>
        <taxon>Cladocera</taxon>
        <taxon>Anomopoda</taxon>
        <taxon>Daphniidae</taxon>
        <taxon>Daphnia</taxon>
    </lineage>
</organism>
<dbReference type="AlphaFoldDB" id="A0A162D0I7"/>
<reference evidence="1 2" key="1">
    <citation type="submission" date="2016-03" db="EMBL/GenBank/DDBJ databases">
        <title>EvidentialGene: Evidence-directed Construction of Genes on Genomes.</title>
        <authorList>
            <person name="Gilbert D.G."/>
            <person name="Choi J.-H."/>
            <person name="Mockaitis K."/>
            <person name="Colbourne J."/>
            <person name="Pfrender M."/>
        </authorList>
    </citation>
    <scope>NUCLEOTIDE SEQUENCE [LARGE SCALE GENOMIC DNA]</scope>
    <source>
        <strain evidence="1 2">Xinb3</strain>
        <tissue evidence="1">Complete organism</tissue>
    </source>
</reference>
<gene>
    <name evidence="1" type="ORF">APZ42_010908</name>
</gene>
<comment type="caution">
    <text evidence="1">The sequence shown here is derived from an EMBL/GenBank/DDBJ whole genome shotgun (WGS) entry which is preliminary data.</text>
</comment>
<accession>A0A162D0I7</accession>
<evidence type="ECO:0000313" key="1">
    <source>
        <dbReference type="EMBL" id="KZS22029.1"/>
    </source>
</evidence>
<evidence type="ECO:0000313" key="2">
    <source>
        <dbReference type="Proteomes" id="UP000076858"/>
    </source>
</evidence>
<protein>
    <submittedName>
        <fullName evidence="1">Uncharacterized protein</fullName>
    </submittedName>
</protein>
<proteinExistence type="predicted"/>
<name>A0A162D0I7_9CRUS</name>
<dbReference type="EMBL" id="LRGB01000005">
    <property type="protein sequence ID" value="KZS22029.1"/>
    <property type="molecule type" value="Genomic_DNA"/>
</dbReference>